<evidence type="ECO:0000313" key="3">
    <source>
        <dbReference type="Proteomes" id="UP000606974"/>
    </source>
</evidence>
<feature type="transmembrane region" description="Helical" evidence="1">
    <location>
        <begin position="224"/>
        <end position="243"/>
    </location>
</feature>
<evidence type="ECO:0000256" key="1">
    <source>
        <dbReference type="SAM" id="Phobius"/>
    </source>
</evidence>
<evidence type="ECO:0000313" key="2">
    <source>
        <dbReference type="EMBL" id="KAF7508182.1"/>
    </source>
</evidence>
<feature type="transmembrane region" description="Helical" evidence="1">
    <location>
        <begin position="370"/>
        <end position="391"/>
    </location>
</feature>
<gene>
    <name evidence="2" type="ORF">GJ744_009479</name>
</gene>
<proteinExistence type="predicted"/>
<feature type="transmembrane region" description="Helical" evidence="1">
    <location>
        <begin position="333"/>
        <end position="349"/>
    </location>
</feature>
<feature type="transmembrane region" description="Helical" evidence="1">
    <location>
        <begin position="30"/>
        <end position="56"/>
    </location>
</feature>
<sequence>MSPSHQLAVQVREKLQHLTKPPLREEHSQIYLTGLRGILVLESILWILFLIFVPGLTTADISSPIYQQGLRKGLQVLLWDYSFIASFFLILSARVICVPFLADSSSTKYARTLIRRPIEIGLPLFVAAAIAFVTFDRTGTDTVTKFATNYSNPLVQPVVVPSSALALVNSIYNTLWVVRDFSNQAANHAWPSMTLWSPSLIYFQSYTVYIAMVILPFTRPRWHIQGLLLFILAAWWMNSWGWYSATGLLLADISINPTLKADFQDGFHITKGYCLRNSFIGAVLAVAGLAMKYVWVAARPDLEHAELKIHPSLYFSDNFSVETFDTSAPYPRIDNYLLILGILLLVEAFEPVQKFLAGNRTLLFFGKRSFSFFTAQSILVYTVGMRLALHIRTVRDLSIASTSAIVIFTLVPCILLGAEVFYRLVDVPSRHFAEWIFVWLRK</sequence>
<feature type="transmembrane region" description="Helical" evidence="1">
    <location>
        <begin position="279"/>
        <end position="298"/>
    </location>
</feature>
<comment type="caution">
    <text evidence="2">The sequence shown here is derived from an EMBL/GenBank/DDBJ whole genome shotgun (WGS) entry which is preliminary data.</text>
</comment>
<name>A0A8H7E3N9_9EURO</name>
<organism evidence="2 3">
    <name type="scientific">Endocarpon pusillum</name>
    <dbReference type="NCBI Taxonomy" id="364733"/>
    <lineage>
        <taxon>Eukaryota</taxon>
        <taxon>Fungi</taxon>
        <taxon>Dikarya</taxon>
        <taxon>Ascomycota</taxon>
        <taxon>Pezizomycotina</taxon>
        <taxon>Eurotiomycetes</taxon>
        <taxon>Chaetothyriomycetidae</taxon>
        <taxon>Verrucariales</taxon>
        <taxon>Verrucariaceae</taxon>
        <taxon>Endocarpon</taxon>
    </lineage>
</organism>
<keyword evidence="3" id="KW-1185">Reference proteome</keyword>
<feature type="transmembrane region" description="Helical" evidence="1">
    <location>
        <begin position="397"/>
        <end position="422"/>
    </location>
</feature>
<accession>A0A8H7E3N9</accession>
<dbReference type="OrthoDB" id="3363151at2759"/>
<feature type="transmembrane region" description="Helical" evidence="1">
    <location>
        <begin position="199"/>
        <end position="218"/>
    </location>
</feature>
<dbReference type="EMBL" id="JAACFV010000057">
    <property type="protein sequence ID" value="KAF7508182.1"/>
    <property type="molecule type" value="Genomic_DNA"/>
</dbReference>
<keyword evidence="1" id="KW-0812">Transmembrane</keyword>
<feature type="transmembrane region" description="Helical" evidence="1">
    <location>
        <begin position="155"/>
        <end position="178"/>
    </location>
</feature>
<reference evidence="2" key="1">
    <citation type="submission" date="2020-02" db="EMBL/GenBank/DDBJ databases">
        <authorList>
            <person name="Palmer J.M."/>
        </authorList>
    </citation>
    <scope>NUCLEOTIDE SEQUENCE</scope>
    <source>
        <strain evidence="2">EPUS1.4</strain>
        <tissue evidence="2">Thallus</tissue>
    </source>
</reference>
<feature type="transmembrane region" description="Helical" evidence="1">
    <location>
        <begin position="118"/>
        <end position="135"/>
    </location>
</feature>
<evidence type="ECO:0008006" key="4">
    <source>
        <dbReference type="Google" id="ProtNLM"/>
    </source>
</evidence>
<keyword evidence="1" id="KW-1133">Transmembrane helix</keyword>
<protein>
    <recommendedName>
        <fullName evidence="4">Acyltransferase 3 domain-containing protein</fullName>
    </recommendedName>
</protein>
<feature type="transmembrane region" description="Helical" evidence="1">
    <location>
        <begin position="76"/>
        <end position="97"/>
    </location>
</feature>
<dbReference type="Proteomes" id="UP000606974">
    <property type="component" value="Unassembled WGS sequence"/>
</dbReference>
<keyword evidence="1" id="KW-0472">Membrane</keyword>
<dbReference type="AlphaFoldDB" id="A0A8H7E3N9"/>